<dbReference type="CDD" id="cd06267">
    <property type="entry name" value="PBP1_LacI_sugar_binding-like"/>
    <property type="match status" value="1"/>
</dbReference>
<keyword evidence="7" id="KW-1185">Reference proteome</keyword>
<dbReference type="PANTHER" id="PTHR30146:SF33">
    <property type="entry name" value="TRANSCRIPTIONAL REGULATOR"/>
    <property type="match status" value="1"/>
</dbReference>
<dbReference type="GO" id="GO:0003700">
    <property type="term" value="F:DNA-binding transcription factor activity"/>
    <property type="evidence" value="ECO:0007669"/>
    <property type="project" value="TreeGrafter"/>
</dbReference>
<keyword evidence="1" id="KW-0805">Transcription regulation</keyword>
<protein>
    <submittedName>
        <fullName evidence="5">LacI family transcriptional regulator</fullName>
    </submittedName>
</protein>
<evidence type="ECO:0000313" key="6">
    <source>
        <dbReference type="EMBL" id="NSJ47666.1"/>
    </source>
</evidence>
<dbReference type="RefSeq" id="WP_117556490.1">
    <property type="nucleotide sequence ID" value="NZ_BAABZL010000001.1"/>
</dbReference>
<dbReference type="AlphaFoldDB" id="A0AAW5BMR8"/>
<dbReference type="Pfam" id="PF00356">
    <property type="entry name" value="LacI"/>
    <property type="match status" value="1"/>
</dbReference>
<dbReference type="InterPro" id="IPR028082">
    <property type="entry name" value="Peripla_BP_I"/>
</dbReference>
<dbReference type="SUPFAM" id="SSF47413">
    <property type="entry name" value="lambda repressor-like DNA-binding domains"/>
    <property type="match status" value="1"/>
</dbReference>
<evidence type="ECO:0000313" key="5">
    <source>
        <dbReference type="EMBL" id="MCG4745536.1"/>
    </source>
</evidence>
<dbReference type="GO" id="GO:0000976">
    <property type="term" value="F:transcription cis-regulatory region binding"/>
    <property type="evidence" value="ECO:0007669"/>
    <property type="project" value="TreeGrafter"/>
</dbReference>
<evidence type="ECO:0000313" key="7">
    <source>
        <dbReference type="Proteomes" id="UP000669239"/>
    </source>
</evidence>
<reference evidence="6 7" key="1">
    <citation type="journal article" date="2020" name="Cell Host Microbe">
        <title>Functional and Genomic Variation between Human-Derived Isolates of Lachnospiraceae Reveals Inter- and Intra-Species Diversity.</title>
        <authorList>
            <person name="Sorbara M.T."/>
            <person name="Littmann E.R."/>
            <person name="Fontana E."/>
            <person name="Moody T.U."/>
            <person name="Kohout C.E."/>
            <person name="Gjonbalaj M."/>
            <person name="Eaton V."/>
            <person name="Seok R."/>
            <person name="Leiner I.M."/>
            <person name="Pamer E.G."/>
        </authorList>
    </citation>
    <scope>NUCLEOTIDE SEQUENCE [LARGE SCALE GENOMIC DNA]</scope>
    <source>
        <strain evidence="6 7">MSK.1.17</strain>
    </source>
</reference>
<dbReference type="Proteomes" id="UP000669239">
    <property type="component" value="Unassembled WGS sequence"/>
</dbReference>
<dbReference type="EMBL" id="JAAITT010000003">
    <property type="protein sequence ID" value="NSJ47666.1"/>
    <property type="molecule type" value="Genomic_DNA"/>
</dbReference>
<name>A0AAW5BMR8_9FIRM</name>
<dbReference type="Pfam" id="PF13377">
    <property type="entry name" value="Peripla_BP_3"/>
    <property type="match status" value="1"/>
</dbReference>
<reference evidence="6" key="2">
    <citation type="submission" date="2020-02" db="EMBL/GenBank/DDBJ databases">
        <authorList>
            <person name="Littmann E."/>
            <person name="Sorbara M."/>
        </authorList>
    </citation>
    <scope>NUCLEOTIDE SEQUENCE</scope>
    <source>
        <strain evidence="6">MSK.1.17</strain>
    </source>
</reference>
<gene>
    <name evidence="6" type="ORF">G5B36_02990</name>
    <name evidence="5" type="ORF">L0N08_08965</name>
</gene>
<feature type="domain" description="HTH lacI-type" evidence="4">
    <location>
        <begin position="6"/>
        <end position="62"/>
    </location>
</feature>
<dbReference type="InterPro" id="IPR000843">
    <property type="entry name" value="HTH_LacI"/>
</dbReference>
<keyword evidence="2" id="KW-0238">DNA-binding</keyword>
<evidence type="ECO:0000313" key="8">
    <source>
        <dbReference type="Proteomes" id="UP001299608"/>
    </source>
</evidence>
<dbReference type="InterPro" id="IPR046335">
    <property type="entry name" value="LacI/GalR-like_sensor"/>
</dbReference>
<dbReference type="SUPFAM" id="SSF53822">
    <property type="entry name" value="Periplasmic binding protein-like I"/>
    <property type="match status" value="1"/>
</dbReference>
<proteinExistence type="predicted"/>
<sequence length="340" mass="38069">MEGQYATLKDVAERAGTTAATVSYILNGSTKRYVSEDMRRRVEAAAKELNYVKSSAASSLKGKKRKIIAVLVPQFANQMFTELVLGVERVADRYGYILSICNTFDDPQRELEIIRRMQAQRVDGYIITPSRDGGKNTRQIRKIGVPMVVVDRLLNINEDYFLVSAQNYESTYMAAEHLLKNGHRRIAFIGWKADFGGLERREQAYRTILEAYGVTGEDQIVYNGEFTEESGEELTARALAEHPEITAVLYAYNIQARGGVDFLSRKGIRVGEDLSVLIIGAPDWVQTGNNHYTCVDLNGTGMGIMAAEMLFDIINNDQPIAPYQRVQEATLKEGDSVCRL</sequence>
<accession>A0AAW5BMR8</accession>
<reference evidence="5" key="3">
    <citation type="submission" date="2022-01" db="EMBL/GenBank/DDBJ databases">
        <title>Collection of gut derived symbiotic bacterial strains cultured from healthy donors.</title>
        <authorList>
            <person name="Lin H."/>
            <person name="Kohout C."/>
            <person name="Waligurski E."/>
            <person name="Pamer E.G."/>
        </authorList>
    </citation>
    <scope>NUCLEOTIDE SEQUENCE</scope>
    <source>
        <strain evidence="5">DFI.6.55</strain>
    </source>
</reference>
<dbReference type="Gene3D" id="1.10.260.40">
    <property type="entry name" value="lambda repressor-like DNA-binding domains"/>
    <property type="match status" value="1"/>
</dbReference>
<dbReference type="SMART" id="SM00354">
    <property type="entry name" value="HTH_LACI"/>
    <property type="match status" value="1"/>
</dbReference>
<evidence type="ECO:0000256" key="1">
    <source>
        <dbReference type="ARBA" id="ARBA00023015"/>
    </source>
</evidence>
<comment type="caution">
    <text evidence="5">The sequence shown here is derived from an EMBL/GenBank/DDBJ whole genome shotgun (WGS) entry which is preliminary data.</text>
</comment>
<organism evidence="5 8">
    <name type="scientific">Enterocloster aldenensis</name>
    <dbReference type="NCBI Taxonomy" id="358742"/>
    <lineage>
        <taxon>Bacteria</taxon>
        <taxon>Bacillati</taxon>
        <taxon>Bacillota</taxon>
        <taxon>Clostridia</taxon>
        <taxon>Lachnospirales</taxon>
        <taxon>Lachnospiraceae</taxon>
        <taxon>Enterocloster</taxon>
    </lineage>
</organism>
<keyword evidence="3" id="KW-0804">Transcription</keyword>
<evidence type="ECO:0000259" key="4">
    <source>
        <dbReference type="PROSITE" id="PS50932"/>
    </source>
</evidence>
<dbReference type="EMBL" id="JAKNGE010000009">
    <property type="protein sequence ID" value="MCG4745536.1"/>
    <property type="molecule type" value="Genomic_DNA"/>
</dbReference>
<evidence type="ECO:0000256" key="2">
    <source>
        <dbReference type="ARBA" id="ARBA00023125"/>
    </source>
</evidence>
<dbReference type="Gene3D" id="3.40.50.2300">
    <property type="match status" value="2"/>
</dbReference>
<dbReference type="PANTHER" id="PTHR30146">
    <property type="entry name" value="LACI-RELATED TRANSCRIPTIONAL REPRESSOR"/>
    <property type="match status" value="1"/>
</dbReference>
<dbReference type="CDD" id="cd01392">
    <property type="entry name" value="HTH_LacI"/>
    <property type="match status" value="1"/>
</dbReference>
<dbReference type="GeneID" id="97204410"/>
<dbReference type="Proteomes" id="UP001299608">
    <property type="component" value="Unassembled WGS sequence"/>
</dbReference>
<dbReference type="InterPro" id="IPR010982">
    <property type="entry name" value="Lambda_DNA-bd_dom_sf"/>
</dbReference>
<dbReference type="PROSITE" id="PS50932">
    <property type="entry name" value="HTH_LACI_2"/>
    <property type="match status" value="1"/>
</dbReference>
<evidence type="ECO:0000256" key="3">
    <source>
        <dbReference type="ARBA" id="ARBA00023163"/>
    </source>
</evidence>